<dbReference type="Gene3D" id="3.30.70.3450">
    <property type="match status" value="1"/>
</dbReference>
<dbReference type="GO" id="GO:0071949">
    <property type="term" value="F:FAD binding"/>
    <property type="evidence" value="ECO:0007669"/>
    <property type="project" value="InterPro"/>
</dbReference>
<accession>A0A2W5TS72</accession>
<dbReference type="Proteomes" id="UP000249061">
    <property type="component" value="Unassembled WGS sequence"/>
</dbReference>
<dbReference type="InterPro" id="IPR004113">
    <property type="entry name" value="FAD-bd_oxidored_4_C"/>
</dbReference>
<dbReference type="InterPro" id="IPR006094">
    <property type="entry name" value="Oxid_FAD_bind_N"/>
</dbReference>
<evidence type="ECO:0000256" key="6">
    <source>
        <dbReference type="SAM" id="MobiDB-lite"/>
    </source>
</evidence>
<name>A0A2W5TS72_9BACT</name>
<dbReference type="InterPro" id="IPR016166">
    <property type="entry name" value="FAD-bd_PCMH"/>
</dbReference>
<organism evidence="8 9">
    <name type="scientific">Archangium gephyra</name>
    <dbReference type="NCBI Taxonomy" id="48"/>
    <lineage>
        <taxon>Bacteria</taxon>
        <taxon>Pseudomonadati</taxon>
        <taxon>Myxococcota</taxon>
        <taxon>Myxococcia</taxon>
        <taxon>Myxococcales</taxon>
        <taxon>Cystobacterineae</taxon>
        <taxon>Archangiaceae</taxon>
        <taxon>Archangium</taxon>
    </lineage>
</organism>
<reference evidence="8 9" key="1">
    <citation type="submission" date="2017-08" db="EMBL/GenBank/DDBJ databases">
        <title>Infants hospitalized years apart are colonized by the same room-sourced microbial strains.</title>
        <authorList>
            <person name="Brooks B."/>
            <person name="Olm M.R."/>
            <person name="Firek B.A."/>
            <person name="Baker R."/>
            <person name="Thomas B.C."/>
            <person name="Morowitz M.J."/>
            <person name="Banfield J.F."/>
        </authorList>
    </citation>
    <scope>NUCLEOTIDE SEQUENCE [LARGE SCALE GENOMIC DNA]</scope>
    <source>
        <strain evidence="8">S2_003_000_R2_14</strain>
    </source>
</reference>
<dbReference type="SUPFAM" id="SSF56176">
    <property type="entry name" value="FAD-binding/transporter-associated domain-like"/>
    <property type="match status" value="1"/>
</dbReference>
<keyword evidence="3" id="KW-0274">FAD</keyword>
<dbReference type="InterPro" id="IPR016169">
    <property type="entry name" value="FAD-bd_PCMH_sub2"/>
</dbReference>
<dbReference type="InterPro" id="IPR036318">
    <property type="entry name" value="FAD-bd_PCMH-like_sf"/>
</dbReference>
<comment type="similarity">
    <text evidence="1">Belongs to the FAD-binding oxidoreductase/transferase type 4 family.</text>
</comment>
<dbReference type="PANTHER" id="PTHR46568:SF1">
    <property type="entry name" value="ALKYLDIHYDROXYACETONEPHOSPHATE SYNTHASE, PEROXISOMAL"/>
    <property type="match status" value="1"/>
</dbReference>
<feature type="region of interest" description="Disordered" evidence="6">
    <location>
        <begin position="1"/>
        <end position="20"/>
    </location>
</feature>
<dbReference type="InterPro" id="IPR016164">
    <property type="entry name" value="FAD-linked_Oxase-like_C"/>
</dbReference>
<evidence type="ECO:0000259" key="7">
    <source>
        <dbReference type="PROSITE" id="PS51387"/>
    </source>
</evidence>
<feature type="domain" description="FAD-binding PCMH-type" evidence="7">
    <location>
        <begin position="69"/>
        <end position="245"/>
    </location>
</feature>
<protein>
    <submittedName>
        <fullName evidence="8">FAD-binding oxidoreductase</fullName>
    </submittedName>
</protein>
<evidence type="ECO:0000313" key="9">
    <source>
        <dbReference type="Proteomes" id="UP000249061"/>
    </source>
</evidence>
<dbReference type="EMBL" id="QFQP01000003">
    <property type="protein sequence ID" value="PZR16787.1"/>
    <property type="molecule type" value="Genomic_DNA"/>
</dbReference>
<evidence type="ECO:0000256" key="1">
    <source>
        <dbReference type="ARBA" id="ARBA00008000"/>
    </source>
</evidence>
<evidence type="ECO:0000256" key="5">
    <source>
        <dbReference type="PIRSR" id="PIRSR625650-4"/>
    </source>
</evidence>
<dbReference type="GO" id="GO:0008610">
    <property type="term" value="P:lipid biosynthetic process"/>
    <property type="evidence" value="ECO:0007669"/>
    <property type="project" value="InterPro"/>
</dbReference>
<dbReference type="Gene3D" id="1.10.45.10">
    <property type="entry name" value="Vanillyl-alcohol Oxidase, Chain A, domain 4"/>
    <property type="match status" value="1"/>
</dbReference>
<evidence type="ECO:0000256" key="4">
    <source>
        <dbReference type="PIRSR" id="PIRSR625650-1"/>
    </source>
</evidence>
<dbReference type="InterPro" id="IPR025650">
    <property type="entry name" value="Alkyl-DHAP_Synthase"/>
</dbReference>
<dbReference type="AlphaFoldDB" id="A0A2W5TS72"/>
<proteinExistence type="inferred from homology"/>
<evidence type="ECO:0000313" key="8">
    <source>
        <dbReference type="EMBL" id="PZR16787.1"/>
    </source>
</evidence>
<feature type="active site" description="Proton donor/acceptor" evidence="4">
    <location>
        <position position="447"/>
    </location>
</feature>
<dbReference type="InterPro" id="IPR016167">
    <property type="entry name" value="FAD-bd_PCMH_sub1"/>
</dbReference>
<evidence type="ECO:0000256" key="2">
    <source>
        <dbReference type="ARBA" id="ARBA00022630"/>
    </source>
</evidence>
<feature type="site" description="Important for enzyme activity" evidence="5">
    <location>
        <position position="280"/>
    </location>
</feature>
<dbReference type="SUPFAM" id="SSF55103">
    <property type="entry name" value="FAD-linked oxidases, C-terminal domain"/>
    <property type="match status" value="1"/>
</dbReference>
<dbReference type="Gene3D" id="3.30.43.10">
    <property type="entry name" value="Uridine Diphospho-n-acetylenolpyruvylglucosamine Reductase, domain 2"/>
    <property type="match status" value="1"/>
</dbReference>
<dbReference type="PANTHER" id="PTHR46568">
    <property type="entry name" value="ALKYLDIHYDROXYACETONEPHOSPHATE SYNTHASE, PEROXISOMAL"/>
    <property type="match status" value="1"/>
</dbReference>
<dbReference type="Gene3D" id="3.30.300.330">
    <property type="match status" value="1"/>
</dbReference>
<dbReference type="GO" id="GO:0008609">
    <property type="term" value="F:alkylglycerone-phosphate synthase activity"/>
    <property type="evidence" value="ECO:0007669"/>
    <property type="project" value="InterPro"/>
</dbReference>
<dbReference type="Pfam" id="PF02913">
    <property type="entry name" value="FAD-oxidase_C"/>
    <property type="match status" value="1"/>
</dbReference>
<evidence type="ECO:0000256" key="3">
    <source>
        <dbReference type="ARBA" id="ARBA00022827"/>
    </source>
</evidence>
<dbReference type="PROSITE" id="PS51387">
    <property type="entry name" value="FAD_PCMH"/>
    <property type="match status" value="1"/>
</dbReference>
<keyword evidence="2" id="KW-0285">Flavoprotein</keyword>
<dbReference type="InterPro" id="IPR016171">
    <property type="entry name" value="Vanillyl_alc_oxidase_C-sub2"/>
</dbReference>
<dbReference type="Gene3D" id="3.30.465.10">
    <property type="match status" value="1"/>
</dbReference>
<sequence length="527" mass="57326">MRSAAENPLSQLPSFPTGALPPPHARIRELKSELFAAAGGRGSFDDLDRLSYARDMWPLALLWVRQGRSPPPPDAVVWPSNDDDVANVISLARRKKFAVIPFGAGSGVCGGTWALHGGVTLDLKRFDFIGEVDTANRSVEVGAGVLGEALERRLNARGWTLGHFPSSITTSTVGGWLAARSAGQFSSKYGKIEDMVLSARLVLGTGERLTTPERPFSGPDLAPLLLGSEGTLCTFTAAKLRVFPLPAGRAFHAFEFASLEQGLEAIRLIFRDGLRPAVVRLYDPFDTAFVGKGTTDKKHVTPPSLRSTLQTKLLPSLMRVVTRQTLGRPALMNQLQRGFSRSRLILMFEGDATRAEAEGRAATAICRQFGAEDLGPEPGRAWLARRYDVGFRMSRLMESGTFVDTMEIAAPWEAVRTVYERVHEAASKFAFVLCHFSHAYADGCSLYFSFVGSADDEAEMEARYHQLWRSALSAAVSAGGNVSHHHGVGLLKARALQDALGESRHALRSLKHLFDPDGVMNPGKLGL</sequence>
<dbReference type="Pfam" id="PF01565">
    <property type="entry name" value="FAD_binding_4"/>
    <property type="match status" value="1"/>
</dbReference>
<comment type="caution">
    <text evidence="8">The sequence shown here is derived from an EMBL/GenBank/DDBJ whole genome shotgun (WGS) entry which is preliminary data.</text>
</comment>
<gene>
    <name evidence="8" type="ORF">DI536_06450</name>
</gene>